<evidence type="ECO:0000256" key="6">
    <source>
        <dbReference type="SAM" id="Phobius"/>
    </source>
</evidence>
<comment type="caution">
    <text evidence="8">The sequence shown here is derived from an EMBL/GenBank/DDBJ whole genome shotgun (WGS) entry which is preliminary data.</text>
</comment>
<keyword evidence="6" id="KW-1133">Transmembrane helix</keyword>
<dbReference type="InterPro" id="IPR029044">
    <property type="entry name" value="Nucleotide-diphossugar_trans"/>
</dbReference>
<evidence type="ECO:0000256" key="4">
    <source>
        <dbReference type="ARBA" id="ARBA00022679"/>
    </source>
</evidence>
<dbReference type="Proteomes" id="UP000586031">
    <property type="component" value="Unassembled WGS sequence"/>
</dbReference>
<keyword evidence="5" id="KW-0460">Magnesium</keyword>
<keyword evidence="3" id="KW-0328">Glycosyltransferase</keyword>
<proteinExistence type="inferred from homology"/>
<evidence type="ECO:0000256" key="3">
    <source>
        <dbReference type="ARBA" id="ARBA00022676"/>
    </source>
</evidence>
<sequence>MSWIILLFVLIIASVKTRSSKKPMTVSVILPAYNEEKTVASVIKTVQALNYVDEIIVVNDGSLDDTEQVAKEAGATVISHTKNRGKGAAIKTGFKNSKGDVVVFMDADLQKLVPKQVDKMIQPILNDEADVTKTKFKREAGRVTELTAKPLLSFFFPEIKFEQPLSGQFAAKRSFLNNIQLEDDYGVDVGIVLDADVMGVRVKEVDIGNISHSMSSLYELNIVATEVVRTIVDRANSYGRITMIDTLGKSIRMGVLGLSLTTLGFFFVFFIRIRPSYLALYIGLAIVVIGIIIATYYIIKIIRASIKTILRPDDKSRNLKSFFYMHSPLVVSALIMFAVLFTMLGSVHVDEGKISIEPAARNVIFWKQPVENQTIDIRGPYTVDSALENEFSIIRIPQDALNTLELGYGDKIIIGEQSYTLNQTIPGEDSIMRIPYNARTTLGINVRDVIRDTDLRNYFKDLYATKNITLSTSNMTMVEGIIIKNTVSDAKTINIYLNNEKIGTTTGILKDGSYKIYMNGYLYKTIQVNNDNSQKTFTMTKGNNVVRIEVAGDAKSSTEFPTSDKGILFYFNFPGS</sequence>
<comment type="cofactor">
    <cofactor evidence="1">
        <name>Mg(2+)</name>
        <dbReference type="ChEBI" id="CHEBI:18420"/>
    </cofactor>
</comment>
<dbReference type="GO" id="GO:0016757">
    <property type="term" value="F:glycosyltransferase activity"/>
    <property type="evidence" value="ECO:0007669"/>
    <property type="project" value="UniProtKB-KW"/>
</dbReference>
<evidence type="ECO:0000256" key="1">
    <source>
        <dbReference type="ARBA" id="ARBA00001946"/>
    </source>
</evidence>
<feature type="transmembrane region" description="Helical" evidence="6">
    <location>
        <begin position="322"/>
        <end position="344"/>
    </location>
</feature>
<evidence type="ECO:0000313" key="8">
    <source>
        <dbReference type="EMBL" id="HII84617.1"/>
    </source>
</evidence>
<evidence type="ECO:0000313" key="9">
    <source>
        <dbReference type="Proteomes" id="UP000586031"/>
    </source>
</evidence>
<organism evidence="8 9">
    <name type="scientific">Methanobacterium subterraneum</name>
    <dbReference type="NCBI Taxonomy" id="59277"/>
    <lineage>
        <taxon>Archaea</taxon>
        <taxon>Methanobacteriati</taxon>
        <taxon>Methanobacteriota</taxon>
        <taxon>Methanomada group</taxon>
        <taxon>Methanobacteria</taxon>
        <taxon>Methanobacteriales</taxon>
        <taxon>Methanobacteriaceae</taxon>
        <taxon>Methanobacterium</taxon>
    </lineage>
</organism>
<evidence type="ECO:0000259" key="7">
    <source>
        <dbReference type="Pfam" id="PF00535"/>
    </source>
</evidence>
<dbReference type="Pfam" id="PF00535">
    <property type="entry name" value="Glycos_transf_2"/>
    <property type="match status" value="1"/>
</dbReference>
<keyword evidence="6" id="KW-0472">Membrane</keyword>
<dbReference type="SUPFAM" id="SSF53448">
    <property type="entry name" value="Nucleotide-diphospho-sugar transferases"/>
    <property type="match status" value="1"/>
</dbReference>
<keyword evidence="4 8" id="KW-0808">Transferase</keyword>
<dbReference type="AlphaFoldDB" id="A0A7J4TKV0"/>
<accession>A0A7J4TKV0</accession>
<gene>
    <name evidence="8" type="ORF">HA271_07250</name>
</gene>
<reference evidence="9" key="1">
    <citation type="journal article" date="2020" name="bioRxiv">
        <title>A rank-normalized archaeal taxonomy based on genome phylogeny resolves widespread incomplete and uneven classifications.</title>
        <authorList>
            <person name="Rinke C."/>
            <person name="Chuvochina M."/>
            <person name="Mussig A.J."/>
            <person name="Chaumeil P.-A."/>
            <person name="Waite D.W."/>
            <person name="Whitman W.B."/>
            <person name="Parks D.H."/>
            <person name="Hugenholtz P."/>
        </authorList>
    </citation>
    <scope>NUCLEOTIDE SEQUENCE [LARGE SCALE GENOMIC DNA]</scope>
</reference>
<dbReference type="EMBL" id="DUHE01000205">
    <property type="protein sequence ID" value="HII84617.1"/>
    <property type="molecule type" value="Genomic_DNA"/>
</dbReference>
<comment type="similarity">
    <text evidence="2">Belongs to the glycosyltransferase 2 family.</text>
</comment>
<dbReference type="InterPro" id="IPR009010">
    <property type="entry name" value="Asp_de-COase-like_dom_sf"/>
</dbReference>
<dbReference type="SUPFAM" id="SSF50692">
    <property type="entry name" value="ADC-like"/>
    <property type="match status" value="1"/>
</dbReference>
<protein>
    <submittedName>
        <fullName evidence="8">Glycosyltransferase</fullName>
    </submittedName>
</protein>
<dbReference type="CDD" id="cd04179">
    <property type="entry name" value="DPM_DPG-synthase_like"/>
    <property type="match status" value="1"/>
</dbReference>
<dbReference type="PANTHER" id="PTHR48090">
    <property type="entry name" value="UNDECAPRENYL-PHOSPHATE 4-DEOXY-4-FORMAMIDO-L-ARABINOSE TRANSFERASE-RELATED"/>
    <property type="match status" value="1"/>
</dbReference>
<dbReference type="Gene3D" id="3.90.550.10">
    <property type="entry name" value="Spore Coat Polysaccharide Biosynthesis Protein SpsA, Chain A"/>
    <property type="match status" value="1"/>
</dbReference>
<dbReference type="InterPro" id="IPR001173">
    <property type="entry name" value="Glyco_trans_2-like"/>
</dbReference>
<keyword evidence="6" id="KW-0812">Transmembrane</keyword>
<evidence type="ECO:0000256" key="2">
    <source>
        <dbReference type="ARBA" id="ARBA00006739"/>
    </source>
</evidence>
<name>A0A7J4TKV0_9EURY</name>
<dbReference type="InterPro" id="IPR050256">
    <property type="entry name" value="Glycosyltransferase_2"/>
</dbReference>
<feature type="transmembrane region" description="Helical" evidence="6">
    <location>
        <begin position="251"/>
        <end position="271"/>
    </location>
</feature>
<dbReference type="PANTHER" id="PTHR48090:SF10">
    <property type="entry name" value="GLUCOSYL-3-PHOSPHOGLYCERATE SYNTHASE"/>
    <property type="match status" value="1"/>
</dbReference>
<evidence type="ECO:0000256" key="5">
    <source>
        <dbReference type="ARBA" id="ARBA00022842"/>
    </source>
</evidence>
<feature type="domain" description="Glycosyltransferase 2-like" evidence="7">
    <location>
        <begin position="27"/>
        <end position="159"/>
    </location>
</feature>
<feature type="transmembrane region" description="Helical" evidence="6">
    <location>
        <begin position="278"/>
        <end position="302"/>
    </location>
</feature>